<dbReference type="SUPFAM" id="SSF51735">
    <property type="entry name" value="NAD(P)-binding Rossmann-fold domains"/>
    <property type="match status" value="1"/>
</dbReference>
<dbReference type="CDD" id="cd05271">
    <property type="entry name" value="NDUFA9_like_SDR_a"/>
    <property type="match status" value="1"/>
</dbReference>
<reference evidence="2 3" key="1">
    <citation type="submission" date="2016-10" db="EMBL/GenBank/DDBJ databases">
        <authorList>
            <person name="de Groot N.N."/>
        </authorList>
    </citation>
    <scope>NUCLEOTIDE SEQUENCE [LARGE SCALE GENOMIC DNA]</scope>
    <source>
        <strain evidence="2 3">IBRC-M10015</strain>
    </source>
</reference>
<dbReference type="FunFam" id="3.40.50.720:FF:000702">
    <property type="entry name" value="NADH dehydrogenase (Ubiquinone)"/>
    <property type="match status" value="1"/>
</dbReference>
<evidence type="ECO:0000313" key="3">
    <source>
        <dbReference type="Proteomes" id="UP000198856"/>
    </source>
</evidence>
<accession>A0A1G8W4G3</accession>
<keyword evidence="3" id="KW-1185">Reference proteome</keyword>
<dbReference type="OrthoDB" id="213145at2157"/>
<proteinExistence type="predicted"/>
<sequence length="292" mass="31226">MNVLVAGGTGFIGQYLCERLLERGQEVTVLARSPDESVLPDGVDTVRGDVTAYDSIVDAFEGRDVVYNLVALSPLFEPKGGNEMHERVHLGGTENCVRASTEAGIDHFVQLSALGADPAGDTHYIRSKGRAENVVTESALDWTIFRPSVVFGDGGQFLSFTKKLTPPVVAPLPGGGSTRFQPIYVEDMASILAETIEDDQHLNETYEIGGPEQLTLAELAKLVRESVTVLPVPMGLAEVGLSIAGAIPGFPMGRDQYRSLQFDNTTADNDVDAFGYATSDLVTVGEYLGVDG</sequence>
<protein>
    <submittedName>
        <fullName evidence="2">NADH dehydrogenase</fullName>
    </submittedName>
</protein>
<dbReference type="AlphaFoldDB" id="A0A1G8W4G3"/>
<feature type="domain" description="NAD(P)-binding" evidence="1">
    <location>
        <begin position="7"/>
        <end position="150"/>
    </location>
</feature>
<name>A0A1G8W4G3_9EURY</name>
<dbReference type="Proteomes" id="UP000198856">
    <property type="component" value="Unassembled WGS sequence"/>
</dbReference>
<dbReference type="Gene3D" id="3.40.50.720">
    <property type="entry name" value="NAD(P)-binding Rossmann-like Domain"/>
    <property type="match status" value="1"/>
</dbReference>
<evidence type="ECO:0000259" key="1">
    <source>
        <dbReference type="Pfam" id="PF13460"/>
    </source>
</evidence>
<dbReference type="Pfam" id="PF13460">
    <property type="entry name" value="NAD_binding_10"/>
    <property type="match status" value="1"/>
</dbReference>
<evidence type="ECO:0000313" key="2">
    <source>
        <dbReference type="EMBL" id="SDJ73006.1"/>
    </source>
</evidence>
<dbReference type="STRING" id="890420.SAMN05216226_10860"/>
<dbReference type="EMBL" id="FNFC01000008">
    <property type="protein sequence ID" value="SDJ73006.1"/>
    <property type="molecule type" value="Genomic_DNA"/>
</dbReference>
<dbReference type="InterPro" id="IPR051207">
    <property type="entry name" value="ComplexI_NDUFA9_subunit"/>
</dbReference>
<gene>
    <name evidence="2" type="ORF">SAMN05216226_10860</name>
</gene>
<organism evidence="2 3">
    <name type="scientific">Halovenus aranensis</name>
    <dbReference type="NCBI Taxonomy" id="890420"/>
    <lineage>
        <taxon>Archaea</taxon>
        <taxon>Methanobacteriati</taxon>
        <taxon>Methanobacteriota</taxon>
        <taxon>Stenosarchaea group</taxon>
        <taxon>Halobacteria</taxon>
        <taxon>Halobacteriales</taxon>
        <taxon>Haloarculaceae</taxon>
        <taxon>Halovenus</taxon>
    </lineage>
</organism>
<dbReference type="GO" id="GO:0044877">
    <property type="term" value="F:protein-containing complex binding"/>
    <property type="evidence" value="ECO:0007669"/>
    <property type="project" value="TreeGrafter"/>
</dbReference>
<dbReference type="InterPro" id="IPR016040">
    <property type="entry name" value="NAD(P)-bd_dom"/>
</dbReference>
<dbReference type="PANTHER" id="PTHR12126">
    <property type="entry name" value="NADH-UBIQUINONE OXIDOREDUCTASE 39 KDA SUBUNIT-RELATED"/>
    <property type="match status" value="1"/>
</dbReference>
<dbReference type="PANTHER" id="PTHR12126:SF11">
    <property type="entry name" value="NADH DEHYDROGENASE [UBIQUINONE] 1 ALPHA SUBCOMPLEX SUBUNIT 9, MITOCHONDRIAL"/>
    <property type="match status" value="1"/>
</dbReference>
<dbReference type="InterPro" id="IPR036291">
    <property type="entry name" value="NAD(P)-bd_dom_sf"/>
</dbReference>
<dbReference type="RefSeq" id="WP_092702305.1">
    <property type="nucleotide sequence ID" value="NZ_FNFC01000008.1"/>
</dbReference>